<dbReference type="AlphaFoldDB" id="A0AAQ3KFP1"/>
<dbReference type="PANTHER" id="PTHR46043:SF13">
    <property type="entry name" value="ARM REPEAT SUPERFAMILY PROTEIN"/>
    <property type="match status" value="1"/>
</dbReference>
<evidence type="ECO:0000313" key="2">
    <source>
        <dbReference type="Proteomes" id="UP001327560"/>
    </source>
</evidence>
<dbReference type="Proteomes" id="UP001327560">
    <property type="component" value="Chromosome 4"/>
</dbReference>
<evidence type="ECO:0000313" key="1">
    <source>
        <dbReference type="EMBL" id="WOL05342.1"/>
    </source>
</evidence>
<proteinExistence type="predicted"/>
<dbReference type="InterPro" id="IPR011989">
    <property type="entry name" value="ARM-like"/>
</dbReference>
<dbReference type="PANTHER" id="PTHR46043">
    <property type="entry name" value="ARM REPEAT SUPERFAMILY PROTEIN"/>
    <property type="match status" value="1"/>
</dbReference>
<name>A0AAQ3KFP1_9LILI</name>
<dbReference type="InterPro" id="IPR016024">
    <property type="entry name" value="ARM-type_fold"/>
</dbReference>
<dbReference type="SUPFAM" id="SSF48371">
    <property type="entry name" value="ARM repeat"/>
    <property type="match status" value="1"/>
</dbReference>
<gene>
    <name evidence="1" type="ORF">Cni_G14070</name>
</gene>
<dbReference type="EMBL" id="CP136893">
    <property type="protein sequence ID" value="WOL05342.1"/>
    <property type="molecule type" value="Genomic_DNA"/>
</dbReference>
<accession>A0AAQ3KFP1</accession>
<protein>
    <submittedName>
        <fullName evidence="1">Uncharacterized protein</fullName>
    </submittedName>
</protein>
<keyword evidence="2" id="KW-1185">Reference proteome</keyword>
<dbReference type="Gene3D" id="1.25.10.10">
    <property type="entry name" value="Leucine-rich Repeat Variant"/>
    <property type="match status" value="1"/>
</dbReference>
<organism evidence="1 2">
    <name type="scientific">Canna indica</name>
    <name type="common">Indian-shot</name>
    <dbReference type="NCBI Taxonomy" id="4628"/>
    <lineage>
        <taxon>Eukaryota</taxon>
        <taxon>Viridiplantae</taxon>
        <taxon>Streptophyta</taxon>
        <taxon>Embryophyta</taxon>
        <taxon>Tracheophyta</taxon>
        <taxon>Spermatophyta</taxon>
        <taxon>Magnoliopsida</taxon>
        <taxon>Liliopsida</taxon>
        <taxon>Zingiberales</taxon>
        <taxon>Cannaceae</taxon>
        <taxon>Canna</taxon>
    </lineage>
</organism>
<sequence>MRTFSSDLAPSSPLEAARGSNRKEPIWAEARSLMTRLQIRSSSSRITVLGFLLDLLRDDDKNVVVTADQGLVQALVLLLDSVVGVASCHEAREKAASVIAMISTVQSCRHLLAAEGPPLLHHLARSDMLMWINPRRHFYFTIN</sequence>
<reference evidence="1 2" key="1">
    <citation type="submission" date="2023-10" db="EMBL/GenBank/DDBJ databases">
        <title>Chromosome-scale genome assembly provides insights into flower coloration mechanisms of Canna indica.</title>
        <authorList>
            <person name="Li C."/>
        </authorList>
    </citation>
    <scope>NUCLEOTIDE SEQUENCE [LARGE SCALE GENOMIC DNA]</scope>
    <source>
        <tissue evidence="1">Flower</tissue>
    </source>
</reference>